<name>A0A7I7L7U0_9MYCO</name>
<keyword evidence="2" id="KW-1185">Reference proteome</keyword>
<evidence type="ECO:0000313" key="2">
    <source>
        <dbReference type="Proteomes" id="UP000467164"/>
    </source>
</evidence>
<dbReference type="EMBL" id="AP022572">
    <property type="protein sequence ID" value="BBX55499.1"/>
    <property type="molecule type" value="Genomic_DNA"/>
</dbReference>
<accession>A0A7I7L7U0</accession>
<sequence>MAFPVDPVATVIPPNVTDSTATQSSRITTDTPLMSTSIVYRCVLTARLGPHVANHTGYDRIKGR</sequence>
<reference evidence="1 2" key="1">
    <citation type="journal article" date="2019" name="Emerg. Microbes Infect.">
        <title>Comprehensive subspecies identification of 175 nontuberculous mycobacteria species based on 7547 genomic profiles.</title>
        <authorList>
            <person name="Matsumoto Y."/>
            <person name="Kinjo T."/>
            <person name="Motooka D."/>
            <person name="Nabeya D."/>
            <person name="Jung N."/>
            <person name="Uechi K."/>
            <person name="Horii T."/>
            <person name="Iida T."/>
            <person name="Fujita J."/>
            <person name="Nakamura S."/>
        </authorList>
    </citation>
    <scope>NUCLEOTIDE SEQUENCE [LARGE SCALE GENOMIC DNA]</scope>
    <source>
        <strain evidence="1 2">JCM 12657</strain>
    </source>
</reference>
<dbReference type="AlphaFoldDB" id="A0A7I7L7U0"/>
<dbReference type="KEGG" id="msho:MSHO_08440"/>
<proteinExistence type="predicted"/>
<evidence type="ECO:0000313" key="1">
    <source>
        <dbReference type="EMBL" id="BBX55499.1"/>
    </source>
</evidence>
<organism evidence="1 2">
    <name type="scientific">Mycobacterium shottsii</name>
    <dbReference type="NCBI Taxonomy" id="133549"/>
    <lineage>
        <taxon>Bacteria</taxon>
        <taxon>Bacillati</taxon>
        <taxon>Actinomycetota</taxon>
        <taxon>Actinomycetes</taxon>
        <taxon>Mycobacteriales</taxon>
        <taxon>Mycobacteriaceae</taxon>
        <taxon>Mycobacterium</taxon>
        <taxon>Mycobacterium ulcerans group</taxon>
    </lineage>
</organism>
<dbReference type="Proteomes" id="UP000467164">
    <property type="component" value="Chromosome"/>
</dbReference>
<protein>
    <submittedName>
        <fullName evidence="1">Uncharacterized protein</fullName>
    </submittedName>
</protein>
<gene>
    <name evidence="1" type="ORF">MSHO_08440</name>
</gene>